<dbReference type="PANTHER" id="PTHR35091">
    <property type="entry name" value="FLAGELLAR PROTEIN FLIL"/>
    <property type="match status" value="1"/>
</dbReference>
<keyword evidence="4" id="KW-1003">Cell membrane</keyword>
<gene>
    <name evidence="11" type="ORF">SAMN04487959_104136</name>
</gene>
<keyword evidence="7 10" id="KW-0283">Flagellar rotation</keyword>
<evidence type="ECO:0000313" key="12">
    <source>
        <dbReference type="Proteomes" id="UP000199040"/>
    </source>
</evidence>
<evidence type="ECO:0000256" key="1">
    <source>
        <dbReference type="ARBA" id="ARBA00002254"/>
    </source>
</evidence>
<dbReference type="NCBIfam" id="NF005435">
    <property type="entry name" value="PRK07021.1"/>
    <property type="match status" value="1"/>
</dbReference>
<keyword evidence="11" id="KW-0966">Cell projection</keyword>
<dbReference type="Proteomes" id="UP000199040">
    <property type="component" value="Unassembled WGS sequence"/>
</dbReference>
<keyword evidence="10" id="KW-0997">Cell inner membrane</keyword>
<evidence type="ECO:0000256" key="9">
    <source>
        <dbReference type="ARBA" id="ARBA00023136"/>
    </source>
</evidence>
<keyword evidence="12" id="KW-1185">Reference proteome</keyword>
<proteinExistence type="inferred from homology"/>
<evidence type="ECO:0000256" key="10">
    <source>
        <dbReference type="RuleBase" id="RU364125"/>
    </source>
</evidence>
<accession>A0A1I3A4P4</accession>
<keyword evidence="9 10" id="KW-0472">Membrane</keyword>
<dbReference type="GO" id="GO:0005886">
    <property type="term" value="C:plasma membrane"/>
    <property type="evidence" value="ECO:0007669"/>
    <property type="project" value="UniProtKB-SubCell"/>
</dbReference>
<evidence type="ECO:0000313" key="11">
    <source>
        <dbReference type="EMBL" id="SFH45054.1"/>
    </source>
</evidence>
<dbReference type="Pfam" id="PF03748">
    <property type="entry name" value="FliL"/>
    <property type="match status" value="1"/>
</dbReference>
<evidence type="ECO:0000256" key="5">
    <source>
        <dbReference type="ARBA" id="ARBA00022500"/>
    </source>
</evidence>
<protein>
    <recommendedName>
        <fullName evidence="10">Flagellar protein FliL</fullName>
    </recommendedName>
</protein>
<dbReference type="GO" id="GO:0071978">
    <property type="term" value="P:bacterial-type flagellum-dependent swarming motility"/>
    <property type="evidence" value="ECO:0007669"/>
    <property type="project" value="TreeGrafter"/>
</dbReference>
<comment type="subcellular location">
    <subcellularLocation>
        <location evidence="10">Cell inner membrane</location>
    </subcellularLocation>
    <subcellularLocation>
        <location evidence="2">Cell membrane</location>
        <topology evidence="2">Single-pass membrane protein</topology>
    </subcellularLocation>
</comment>
<comment type="similarity">
    <text evidence="3 10">Belongs to the FliL family.</text>
</comment>
<organism evidence="11 12">
    <name type="scientific">Modicisalibacter xianhensis</name>
    <dbReference type="NCBI Taxonomy" id="442341"/>
    <lineage>
        <taxon>Bacteria</taxon>
        <taxon>Pseudomonadati</taxon>
        <taxon>Pseudomonadota</taxon>
        <taxon>Gammaproteobacteria</taxon>
        <taxon>Oceanospirillales</taxon>
        <taxon>Halomonadaceae</taxon>
        <taxon>Modicisalibacter</taxon>
    </lineage>
</organism>
<dbReference type="AlphaFoldDB" id="A0A1I3A4P4"/>
<keyword evidence="5 10" id="KW-0145">Chemotaxis</keyword>
<keyword evidence="8 10" id="KW-1133">Transmembrane helix</keyword>
<feature type="transmembrane region" description="Helical" evidence="10">
    <location>
        <begin position="14"/>
        <end position="36"/>
    </location>
</feature>
<comment type="function">
    <text evidence="1 10">Controls the rotational direction of flagella during chemotaxis.</text>
</comment>
<keyword evidence="11" id="KW-0969">Cilium</keyword>
<dbReference type="PANTHER" id="PTHR35091:SF2">
    <property type="entry name" value="FLAGELLAR PROTEIN FLIL"/>
    <property type="match status" value="1"/>
</dbReference>
<evidence type="ECO:0000256" key="4">
    <source>
        <dbReference type="ARBA" id="ARBA00022475"/>
    </source>
</evidence>
<evidence type="ECO:0000256" key="7">
    <source>
        <dbReference type="ARBA" id="ARBA00022779"/>
    </source>
</evidence>
<reference evidence="11 12" key="1">
    <citation type="submission" date="2016-10" db="EMBL/GenBank/DDBJ databases">
        <authorList>
            <person name="de Groot N.N."/>
        </authorList>
    </citation>
    <scope>NUCLEOTIDE SEQUENCE [LARGE SCALE GENOMIC DNA]</scope>
    <source>
        <strain evidence="11 12">CGMCC 1.6848</strain>
    </source>
</reference>
<sequence>MAKNPNAGTSRKPWWLLGIILIVLSMASSAGVYFLLDSKSEASTETAEEPAEPIKPEPPIFVTVSPFTVNLQSDQYEQRLLYIGLSFKVGDETTREMLEQNMPQLRSRLLLLFSSQHAEGLTTPEGKQALSQQILALFDEPFSDPQPELAVNDVLYTDFIVQ</sequence>
<dbReference type="GO" id="GO:0009425">
    <property type="term" value="C:bacterial-type flagellum basal body"/>
    <property type="evidence" value="ECO:0007669"/>
    <property type="project" value="InterPro"/>
</dbReference>
<keyword evidence="6 10" id="KW-0812">Transmembrane</keyword>
<evidence type="ECO:0000256" key="3">
    <source>
        <dbReference type="ARBA" id="ARBA00008281"/>
    </source>
</evidence>
<dbReference type="STRING" id="442341.SAMN04487959_104136"/>
<name>A0A1I3A4P4_9GAMM</name>
<dbReference type="EMBL" id="FOPY01000004">
    <property type="protein sequence ID" value="SFH45054.1"/>
    <property type="molecule type" value="Genomic_DNA"/>
</dbReference>
<dbReference type="InterPro" id="IPR005503">
    <property type="entry name" value="FliL"/>
</dbReference>
<evidence type="ECO:0000256" key="6">
    <source>
        <dbReference type="ARBA" id="ARBA00022692"/>
    </source>
</evidence>
<keyword evidence="11" id="KW-0282">Flagellum</keyword>
<evidence type="ECO:0000256" key="8">
    <source>
        <dbReference type="ARBA" id="ARBA00022989"/>
    </source>
</evidence>
<dbReference type="RefSeq" id="WP_092844618.1">
    <property type="nucleotide sequence ID" value="NZ_FOPY01000004.1"/>
</dbReference>
<evidence type="ECO:0000256" key="2">
    <source>
        <dbReference type="ARBA" id="ARBA00004162"/>
    </source>
</evidence>
<dbReference type="GO" id="GO:0006935">
    <property type="term" value="P:chemotaxis"/>
    <property type="evidence" value="ECO:0007669"/>
    <property type="project" value="UniProtKB-KW"/>
</dbReference>